<evidence type="ECO:0000259" key="4">
    <source>
        <dbReference type="PROSITE" id="PS50995"/>
    </source>
</evidence>
<evidence type="ECO:0000256" key="1">
    <source>
        <dbReference type="ARBA" id="ARBA00023015"/>
    </source>
</evidence>
<keyword evidence="1" id="KW-0805">Transcription regulation</keyword>
<dbReference type="InterPro" id="IPR036390">
    <property type="entry name" value="WH_DNA-bd_sf"/>
</dbReference>
<dbReference type="InterPro" id="IPR000835">
    <property type="entry name" value="HTH_MarR-typ"/>
</dbReference>
<keyword evidence="6" id="KW-1185">Reference proteome</keyword>
<reference evidence="5 6" key="1">
    <citation type="submission" date="2020-04" db="EMBL/GenBank/DDBJ databases">
        <title>MicrobeNet Type strains.</title>
        <authorList>
            <person name="Nicholson A.C."/>
        </authorList>
    </citation>
    <scope>NUCLEOTIDE SEQUENCE [LARGE SCALE GENOMIC DNA]</scope>
    <source>
        <strain evidence="5 6">DSM 44445</strain>
    </source>
</reference>
<evidence type="ECO:0000256" key="3">
    <source>
        <dbReference type="ARBA" id="ARBA00023163"/>
    </source>
</evidence>
<accession>A0A7X6M2N0</accession>
<evidence type="ECO:0000313" key="5">
    <source>
        <dbReference type="EMBL" id="NKY88621.1"/>
    </source>
</evidence>
<dbReference type="Pfam" id="PF12802">
    <property type="entry name" value="MarR_2"/>
    <property type="match status" value="1"/>
</dbReference>
<dbReference type="GO" id="GO:0003700">
    <property type="term" value="F:DNA-binding transcription factor activity"/>
    <property type="evidence" value="ECO:0007669"/>
    <property type="project" value="InterPro"/>
</dbReference>
<dbReference type="RefSeq" id="WP_040723400.1">
    <property type="nucleotide sequence ID" value="NZ_CAWPHS010000025.1"/>
</dbReference>
<dbReference type="Proteomes" id="UP000523447">
    <property type="component" value="Unassembled WGS sequence"/>
</dbReference>
<protein>
    <submittedName>
        <fullName evidence="5">MarR family transcriptional regulator</fullName>
    </submittedName>
</protein>
<feature type="domain" description="HTH marR-type" evidence="4">
    <location>
        <begin position="30"/>
        <end position="165"/>
    </location>
</feature>
<sequence>MPGETRDTVPTAEQIAAAWQRELPGARTESIAVITPLWRVAKLLSDERRRTLARLNIDESTLDLLSTLRRAGPPYQLTTRQITARSLVTAGAISQRLAAAAAAGLITRERTTLSRRGVLVTLTAEGHELIERTVRELLDYETSLTECLTSEQQTALTDGLRRLAAAVNPDHEI</sequence>
<proteinExistence type="predicted"/>
<dbReference type="Gene3D" id="1.10.10.10">
    <property type="entry name" value="Winged helix-like DNA-binding domain superfamily/Winged helix DNA-binding domain"/>
    <property type="match status" value="1"/>
</dbReference>
<keyword evidence="3" id="KW-0804">Transcription</keyword>
<keyword evidence="2" id="KW-0238">DNA-binding</keyword>
<dbReference type="PROSITE" id="PS50995">
    <property type="entry name" value="HTH_MARR_2"/>
    <property type="match status" value="1"/>
</dbReference>
<name>A0A7X6M2N0_9NOCA</name>
<organism evidence="5 6">
    <name type="scientific">Nocardia veterana</name>
    <dbReference type="NCBI Taxonomy" id="132249"/>
    <lineage>
        <taxon>Bacteria</taxon>
        <taxon>Bacillati</taxon>
        <taxon>Actinomycetota</taxon>
        <taxon>Actinomycetes</taxon>
        <taxon>Mycobacteriales</taxon>
        <taxon>Nocardiaceae</taxon>
        <taxon>Nocardia</taxon>
    </lineage>
</organism>
<dbReference type="AlphaFoldDB" id="A0A7X6M2N0"/>
<dbReference type="InterPro" id="IPR036388">
    <property type="entry name" value="WH-like_DNA-bd_sf"/>
</dbReference>
<dbReference type="EMBL" id="JAAXPE010000031">
    <property type="protein sequence ID" value="NKY88621.1"/>
    <property type="molecule type" value="Genomic_DNA"/>
</dbReference>
<evidence type="ECO:0000313" key="6">
    <source>
        <dbReference type="Proteomes" id="UP000523447"/>
    </source>
</evidence>
<dbReference type="SUPFAM" id="SSF46785">
    <property type="entry name" value="Winged helix' DNA-binding domain"/>
    <property type="match status" value="1"/>
</dbReference>
<dbReference type="SMART" id="SM00347">
    <property type="entry name" value="HTH_MARR"/>
    <property type="match status" value="1"/>
</dbReference>
<evidence type="ECO:0000256" key="2">
    <source>
        <dbReference type="ARBA" id="ARBA00023125"/>
    </source>
</evidence>
<dbReference type="GO" id="GO:0003677">
    <property type="term" value="F:DNA binding"/>
    <property type="evidence" value="ECO:0007669"/>
    <property type="project" value="UniProtKB-KW"/>
</dbReference>
<gene>
    <name evidence="5" type="ORF">HGA07_23730</name>
</gene>
<dbReference type="PANTHER" id="PTHR42756">
    <property type="entry name" value="TRANSCRIPTIONAL REGULATOR, MARR"/>
    <property type="match status" value="1"/>
</dbReference>
<dbReference type="PANTHER" id="PTHR42756:SF1">
    <property type="entry name" value="TRANSCRIPTIONAL REPRESSOR OF EMRAB OPERON"/>
    <property type="match status" value="1"/>
</dbReference>
<comment type="caution">
    <text evidence="5">The sequence shown here is derived from an EMBL/GenBank/DDBJ whole genome shotgun (WGS) entry which is preliminary data.</text>
</comment>